<sequence length="337" mass="37715">MSLPTAQLGRDGPEVNRLGLGLMGLSMFYGASKPDEERLEVLTQAHKLGERFWDSSDLYGDNEILLGKWFADNKDKRNDIFLATKFAVDQKTFKVDSSPEYAKKACTASLERLGLSQIDLYYCHRVDGKTPIEKTVEAMVELKKEGKIKYLGLSEVSSETLRRAHAVHPITAVQVEYSPFALEIESKQIDLLATCRELGVAIVAYSPLCRGILSGALRSPDDFAKDDFRRMMPRFSPENFPKNLKLVDQIIGLAKEKGVEPSQLTLAWLLAQGDDIFPIPGTTRIARLKENLGCFDVKLTNEEEQQIRKACEEADVSGERYAPQLMSQCYADTPALK</sequence>
<reference evidence="1" key="1">
    <citation type="submission" date="2022-11" db="EMBL/GenBank/DDBJ databases">
        <title>Genome Sequence of Boeremia exigua.</title>
        <authorList>
            <person name="Buettner E."/>
        </authorList>
    </citation>
    <scope>NUCLEOTIDE SEQUENCE</scope>
    <source>
        <strain evidence="1">CU02</strain>
    </source>
</reference>
<organism evidence="1 2">
    <name type="scientific">Boeremia exigua</name>
    <dbReference type="NCBI Taxonomy" id="749465"/>
    <lineage>
        <taxon>Eukaryota</taxon>
        <taxon>Fungi</taxon>
        <taxon>Dikarya</taxon>
        <taxon>Ascomycota</taxon>
        <taxon>Pezizomycotina</taxon>
        <taxon>Dothideomycetes</taxon>
        <taxon>Pleosporomycetidae</taxon>
        <taxon>Pleosporales</taxon>
        <taxon>Pleosporineae</taxon>
        <taxon>Didymellaceae</taxon>
        <taxon>Boeremia</taxon>
    </lineage>
</organism>
<accession>A0ACC2IRE3</accession>
<proteinExistence type="predicted"/>
<keyword evidence="2" id="KW-1185">Reference proteome</keyword>
<dbReference type="EMBL" id="JAPHNI010000043">
    <property type="protein sequence ID" value="KAJ8117719.1"/>
    <property type="molecule type" value="Genomic_DNA"/>
</dbReference>
<dbReference type="Proteomes" id="UP001153331">
    <property type="component" value="Unassembled WGS sequence"/>
</dbReference>
<gene>
    <name evidence="1" type="ORF">OPT61_g1145</name>
</gene>
<comment type="caution">
    <text evidence="1">The sequence shown here is derived from an EMBL/GenBank/DDBJ whole genome shotgun (WGS) entry which is preliminary data.</text>
</comment>
<evidence type="ECO:0000313" key="1">
    <source>
        <dbReference type="EMBL" id="KAJ8117719.1"/>
    </source>
</evidence>
<evidence type="ECO:0000313" key="2">
    <source>
        <dbReference type="Proteomes" id="UP001153331"/>
    </source>
</evidence>
<name>A0ACC2IRE3_9PLEO</name>
<protein>
    <submittedName>
        <fullName evidence="1">Uncharacterized protein</fullName>
    </submittedName>
</protein>